<evidence type="ECO:0000313" key="2">
    <source>
        <dbReference type="EMBL" id="PPQ34237.1"/>
    </source>
</evidence>
<keyword evidence="3" id="KW-1185">Reference proteome</keyword>
<dbReference type="RefSeq" id="WP_104519062.1">
    <property type="nucleotide sequence ID" value="NZ_NHRY01000124.1"/>
</dbReference>
<dbReference type="InterPro" id="IPR008868">
    <property type="entry name" value="TniB"/>
</dbReference>
<comment type="caution">
    <text evidence="2">The sequence shown here is derived from an EMBL/GenBank/DDBJ whole genome shotgun (WGS) entry which is preliminary data.</text>
</comment>
<gene>
    <name evidence="2" type="ORF">CCS01_11840</name>
</gene>
<dbReference type="PANTHER" id="PTHR35894">
    <property type="entry name" value="GENERAL SECRETION PATHWAY PROTEIN A-RELATED"/>
    <property type="match status" value="1"/>
</dbReference>
<protein>
    <submittedName>
        <fullName evidence="2">NTP-binding protein</fullName>
    </submittedName>
</protein>
<proteinExistence type="predicted"/>
<dbReference type="OrthoDB" id="14765at2"/>
<dbReference type="AlphaFoldDB" id="A0A2S6NHZ9"/>
<dbReference type="InterPro" id="IPR003593">
    <property type="entry name" value="AAA+_ATPase"/>
</dbReference>
<organism evidence="2 3">
    <name type="scientific">Rhodopila globiformis</name>
    <name type="common">Rhodopseudomonas globiformis</name>
    <dbReference type="NCBI Taxonomy" id="1071"/>
    <lineage>
        <taxon>Bacteria</taxon>
        <taxon>Pseudomonadati</taxon>
        <taxon>Pseudomonadota</taxon>
        <taxon>Alphaproteobacteria</taxon>
        <taxon>Acetobacterales</taxon>
        <taxon>Acetobacteraceae</taxon>
        <taxon>Rhodopila</taxon>
    </lineage>
</organism>
<sequence length="293" mass="32881">MTTDLSHLTPAASQLLAESNANRVRAVLAERWVSYPRAGQILQILNRLVDHPRTTRMPSIAIYGDSGMGKTMIMEKFRREHPPLFDGQAGVERSRVLALQMAGRPGERRLYAQILTALGAPQNPRAAVVELEQVALRLLRAVDVQVLVLDEVHNILAGTFREQRIVLNTLRYLSNELKLSLVCFGVNEAREAISGDVQLARRFEEFPLSRWSADEGFENLVRAIVRNLPLRQPTVLTARAARRILQSTDGVTAKVFRMLNDLAVEAIETGTERITDEAIERWRPATNHESSFA</sequence>
<dbReference type="SMART" id="SM00382">
    <property type="entry name" value="AAA"/>
    <property type="match status" value="1"/>
</dbReference>
<dbReference type="EMBL" id="NHRY01000124">
    <property type="protein sequence ID" value="PPQ34237.1"/>
    <property type="molecule type" value="Genomic_DNA"/>
</dbReference>
<evidence type="ECO:0000313" key="3">
    <source>
        <dbReference type="Proteomes" id="UP000239724"/>
    </source>
</evidence>
<dbReference type="Proteomes" id="UP000239724">
    <property type="component" value="Unassembled WGS sequence"/>
</dbReference>
<dbReference type="InterPro" id="IPR027417">
    <property type="entry name" value="P-loop_NTPase"/>
</dbReference>
<reference evidence="2 3" key="1">
    <citation type="journal article" date="2018" name="Arch. Microbiol.">
        <title>New insights into the metabolic potential of the phototrophic purple bacterium Rhodopila globiformis DSM 161(T) from its draft genome sequence and evidence for a vanadium-dependent nitrogenase.</title>
        <authorList>
            <person name="Imhoff J.F."/>
            <person name="Rahn T."/>
            <person name="Kunzel S."/>
            <person name="Neulinger S.C."/>
        </authorList>
    </citation>
    <scope>NUCLEOTIDE SEQUENCE [LARGE SCALE GENOMIC DNA]</scope>
    <source>
        <strain evidence="2 3">DSM 161</strain>
    </source>
</reference>
<evidence type="ECO:0000259" key="1">
    <source>
        <dbReference type="SMART" id="SM00382"/>
    </source>
</evidence>
<accession>A0A2S6NHZ9</accession>
<feature type="domain" description="AAA+ ATPase" evidence="1">
    <location>
        <begin position="56"/>
        <end position="250"/>
    </location>
</feature>
<dbReference type="InterPro" id="IPR052026">
    <property type="entry name" value="ExeA_AAA_ATPase_DNA-bind"/>
</dbReference>
<name>A0A2S6NHZ9_RHOGL</name>
<dbReference type="SUPFAM" id="SSF52540">
    <property type="entry name" value="P-loop containing nucleoside triphosphate hydrolases"/>
    <property type="match status" value="1"/>
</dbReference>
<dbReference type="PANTHER" id="PTHR35894:SF1">
    <property type="entry name" value="PHOSPHORIBULOKINASE _ URIDINE KINASE FAMILY"/>
    <property type="match status" value="1"/>
</dbReference>
<dbReference type="Gene3D" id="3.40.50.300">
    <property type="entry name" value="P-loop containing nucleotide triphosphate hydrolases"/>
    <property type="match status" value="1"/>
</dbReference>
<dbReference type="Pfam" id="PF05621">
    <property type="entry name" value="TniB"/>
    <property type="match status" value="1"/>
</dbReference>